<dbReference type="AlphaFoldDB" id="E1JXS7"/>
<feature type="domain" description="N-acetyltransferase" evidence="6">
    <location>
        <begin position="11"/>
        <end position="168"/>
    </location>
</feature>
<keyword evidence="8" id="KW-1185">Reference proteome</keyword>
<evidence type="ECO:0000313" key="8">
    <source>
        <dbReference type="Proteomes" id="UP000006250"/>
    </source>
</evidence>
<dbReference type="EMBL" id="AECZ01000015">
    <property type="protein sequence ID" value="EFL50850.1"/>
    <property type="molecule type" value="Genomic_DNA"/>
</dbReference>
<protein>
    <submittedName>
        <fullName evidence="7">GCN5-related N-acetyltransferase</fullName>
    </submittedName>
</protein>
<dbReference type="eggNOG" id="COG0454">
    <property type="taxonomic scope" value="Bacteria"/>
</dbReference>
<dbReference type="STRING" id="596151.DesfrDRAFT_2426"/>
<evidence type="ECO:0000259" key="6">
    <source>
        <dbReference type="PROSITE" id="PS51186"/>
    </source>
</evidence>
<keyword evidence="4" id="KW-0012">Acyltransferase</keyword>
<evidence type="ECO:0000256" key="1">
    <source>
        <dbReference type="ARBA" id="ARBA00022491"/>
    </source>
</evidence>
<dbReference type="PROSITE" id="PS51186">
    <property type="entry name" value="GNAT"/>
    <property type="match status" value="1"/>
</dbReference>
<gene>
    <name evidence="7" type="ORF">DesfrDRAFT_2426</name>
</gene>
<keyword evidence="2" id="KW-1277">Toxin-antitoxin system</keyword>
<reference evidence="7 8" key="1">
    <citation type="submission" date="2010-08" db="EMBL/GenBank/DDBJ databases">
        <title>The draft genome of Desulfovibrio fructosovorans JJ.</title>
        <authorList>
            <consortium name="US DOE Joint Genome Institute (JGI-PGF)"/>
            <person name="Lucas S."/>
            <person name="Copeland A."/>
            <person name="Lapidus A."/>
            <person name="Cheng J.-F."/>
            <person name="Bruce D."/>
            <person name="Goodwin L."/>
            <person name="Pitluck S."/>
            <person name="Land M.L."/>
            <person name="Hauser L."/>
            <person name="Chang Y.-J."/>
            <person name="Jeffries C."/>
            <person name="Wall J.D."/>
            <person name="Stahl D.A."/>
            <person name="Arkin A.P."/>
            <person name="Dehal P."/>
            <person name="Stolyar S.M."/>
            <person name="Hazen T.C."/>
            <person name="Woyke T.J."/>
        </authorList>
    </citation>
    <scope>NUCLEOTIDE SEQUENCE [LARGE SCALE GENOMIC DNA]</scope>
    <source>
        <strain evidence="7 8">JJ</strain>
    </source>
</reference>
<dbReference type="SUPFAM" id="SSF55729">
    <property type="entry name" value="Acyl-CoA N-acyltransferases (Nat)"/>
    <property type="match status" value="1"/>
</dbReference>
<keyword evidence="3 7" id="KW-0808">Transferase</keyword>
<dbReference type="Proteomes" id="UP000006250">
    <property type="component" value="Unassembled WGS sequence"/>
</dbReference>
<dbReference type="PANTHER" id="PTHR36449:SF1">
    <property type="entry name" value="ACETYLTRANSFERASE"/>
    <property type="match status" value="1"/>
</dbReference>
<sequence length="173" mass="18828">MSSRITAPLSPVEKLCTAHDTGPFDCGHEELNRFLKKFALAGQQANSAQTYVATRGDVVVGYYSLAVGGAAHRTVPARVGKGLARHLVPVMVLARLAVDRREQGLGIGKGLLKDALLRTAQAADIAGIRALFVVAKDDQAKAFYEHFAFDSSPTDPYRLFLVMKDLKKFLRND</sequence>
<dbReference type="Gene3D" id="3.40.630.30">
    <property type="match status" value="1"/>
</dbReference>
<evidence type="ECO:0000256" key="2">
    <source>
        <dbReference type="ARBA" id="ARBA00022649"/>
    </source>
</evidence>
<evidence type="ECO:0000256" key="3">
    <source>
        <dbReference type="ARBA" id="ARBA00022679"/>
    </source>
</evidence>
<dbReference type="RefSeq" id="WP_005994216.1">
    <property type="nucleotide sequence ID" value="NZ_AECZ01000015.1"/>
</dbReference>
<evidence type="ECO:0000313" key="7">
    <source>
        <dbReference type="EMBL" id="EFL50850.1"/>
    </source>
</evidence>
<dbReference type="GO" id="GO:0016747">
    <property type="term" value="F:acyltransferase activity, transferring groups other than amino-acyl groups"/>
    <property type="evidence" value="ECO:0007669"/>
    <property type="project" value="InterPro"/>
</dbReference>
<evidence type="ECO:0000256" key="5">
    <source>
        <dbReference type="ARBA" id="ARBA00049880"/>
    </source>
</evidence>
<comment type="catalytic activity">
    <reaction evidence="5">
        <text>glycyl-tRNA(Gly) + acetyl-CoA = N-acetylglycyl-tRNA(Gly) + CoA + H(+)</text>
        <dbReference type="Rhea" id="RHEA:81867"/>
        <dbReference type="Rhea" id="RHEA-COMP:9683"/>
        <dbReference type="Rhea" id="RHEA-COMP:19766"/>
        <dbReference type="ChEBI" id="CHEBI:15378"/>
        <dbReference type="ChEBI" id="CHEBI:57287"/>
        <dbReference type="ChEBI" id="CHEBI:57288"/>
        <dbReference type="ChEBI" id="CHEBI:78522"/>
        <dbReference type="ChEBI" id="CHEBI:232036"/>
    </reaction>
</comment>
<keyword evidence="1" id="KW-0678">Repressor</keyword>
<name>E1JXS7_SOLFR</name>
<dbReference type="CDD" id="cd04301">
    <property type="entry name" value="NAT_SF"/>
    <property type="match status" value="1"/>
</dbReference>
<evidence type="ECO:0000256" key="4">
    <source>
        <dbReference type="ARBA" id="ARBA00023315"/>
    </source>
</evidence>
<dbReference type="InterPro" id="IPR016181">
    <property type="entry name" value="Acyl_CoA_acyltransferase"/>
</dbReference>
<dbReference type="InterPro" id="IPR000182">
    <property type="entry name" value="GNAT_dom"/>
</dbReference>
<organism evidence="7 8">
    <name type="scientific">Solidesulfovibrio fructosivorans JJ]</name>
    <dbReference type="NCBI Taxonomy" id="596151"/>
    <lineage>
        <taxon>Bacteria</taxon>
        <taxon>Pseudomonadati</taxon>
        <taxon>Thermodesulfobacteriota</taxon>
        <taxon>Desulfovibrionia</taxon>
        <taxon>Desulfovibrionales</taxon>
        <taxon>Desulfovibrionaceae</taxon>
        <taxon>Solidesulfovibrio</taxon>
    </lineage>
</organism>
<dbReference type="PANTHER" id="PTHR36449">
    <property type="entry name" value="ACETYLTRANSFERASE-RELATED"/>
    <property type="match status" value="1"/>
</dbReference>
<proteinExistence type="predicted"/>
<dbReference type="Pfam" id="PF00583">
    <property type="entry name" value="Acetyltransf_1"/>
    <property type="match status" value="1"/>
</dbReference>
<comment type="caution">
    <text evidence="7">The sequence shown here is derived from an EMBL/GenBank/DDBJ whole genome shotgun (WGS) entry which is preliminary data.</text>
</comment>
<accession>E1JXS7</accession>